<keyword evidence="3" id="KW-1185">Reference proteome</keyword>
<dbReference type="SUPFAM" id="SSF50022">
    <property type="entry name" value="ISP domain"/>
    <property type="match status" value="1"/>
</dbReference>
<evidence type="ECO:0000313" key="3">
    <source>
        <dbReference type="Proteomes" id="UP001206983"/>
    </source>
</evidence>
<sequence>MRSKTIVMILSVLVLAAFALGCTGNDSLKGSARPVEAVWINPAVKADVVSIPIEAVDKNTNVHFKVNTGASEVAVMAYRLGDELFIRSSVCPPCGSMGFALEGNILVCDACATRFDASTGMGVGGACIAYPKESIPYTVLDGNLTMSLSDIMTAYQETLEPN</sequence>
<dbReference type="AlphaFoldDB" id="A0AAE3HA94"/>
<reference evidence="2 3" key="1">
    <citation type="journal article" date="2011" name="Appl. Environ. Microbiol.">
        <title>Methanogenic archaea isolated from Taiwan's Chelungpu fault.</title>
        <authorList>
            <person name="Wu S.Y."/>
            <person name="Lai M.C."/>
        </authorList>
    </citation>
    <scope>NUCLEOTIDE SEQUENCE [LARGE SCALE GENOMIC DNA]</scope>
    <source>
        <strain evidence="2 3">St545Mb</strain>
    </source>
</reference>
<dbReference type="GO" id="GO:0051537">
    <property type="term" value="F:2 iron, 2 sulfur cluster binding"/>
    <property type="evidence" value="ECO:0007669"/>
    <property type="project" value="InterPro"/>
</dbReference>
<dbReference type="RefSeq" id="WP_256622688.1">
    <property type="nucleotide sequence ID" value="NZ_JTEO01000004.1"/>
</dbReference>
<dbReference type="Pfam" id="PF10080">
    <property type="entry name" value="FtrD-like"/>
    <property type="match status" value="1"/>
</dbReference>
<dbReference type="PROSITE" id="PS51257">
    <property type="entry name" value="PROKAR_LIPOPROTEIN"/>
    <property type="match status" value="1"/>
</dbReference>
<dbReference type="InterPro" id="IPR036922">
    <property type="entry name" value="Rieske_2Fe-2S_sf"/>
</dbReference>
<evidence type="ECO:0000259" key="1">
    <source>
        <dbReference type="Pfam" id="PF10080"/>
    </source>
</evidence>
<protein>
    <recommendedName>
        <fullName evidence="1">Membrane iron-sulfur containing protein FtrD-like domain-containing protein</fullName>
    </recommendedName>
</protein>
<evidence type="ECO:0000313" key="2">
    <source>
        <dbReference type="EMBL" id="MCQ6962835.1"/>
    </source>
</evidence>
<organism evidence="2 3">
    <name type="scientific">Methanolobus chelungpuianus</name>
    <dbReference type="NCBI Taxonomy" id="502115"/>
    <lineage>
        <taxon>Archaea</taxon>
        <taxon>Methanobacteriati</taxon>
        <taxon>Methanobacteriota</taxon>
        <taxon>Stenosarchaea group</taxon>
        <taxon>Methanomicrobia</taxon>
        <taxon>Methanosarcinales</taxon>
        <taxon>Methanosarcinaceae</taxon>
        <taxon>Methanolobus</taxon>
    </lineage>
</organism>
<proteinExistence type="predicted"/>
<name>A0AAE3HA94_9EURY</name>
<dbReference type="EMBL" id="JTEO01000004">
    <property type="protein sequence ID" value="MCQ6962835.1"/>
    <property type="molecule type" value="Genomic_DNA"/>
</dbReference>
<feature type="domain" description="Membrane iron-sulfur containing protein FtrD-like" evidence="1">
    <location>
        <begin position="58"/>
        <end position="153"/>
    </location>
</feature>
<dbReference type="InterPro" id="IPR018758">
    <property type="entry name" value="FtrD-like"/>
</dbReference>
<gene>
    <name evidence="2" type="ORF">PV02_07025</name>
</gene>
<dbReference type="Proteomes" id="UP001206983">
    <property type="component" value="Unassembled WGS sequence"/>
</dbReference>
<accession>A0AAE3HA94</accession>
<comment type="caution">
    <text evidence="2">The sequence shown here is derived from an EMBL/GenBank/DDBJ whole genome shotgun (WGS) entry which is preliminary data.</text>
</comment>